<dbReference type="GO" id="GO:0008270">
    <property type="term" value="F:zinc ion binding"/>
    <property type="evidence" value="ECO:0007669"/>
    <property type="project" value="InterPro"/>
</dbReference>
<evidence type="ECO:0000313" key="3">
    <source>
        <dbReference type="EMBL" id="KAK3500257.1"/>
    </source>
</evidence>
<evidence type="ECO:0000256" key="1">
    <source>
        <dbReference type="ARBA" id="ARBA00023242"/>
    </source>
</evidence>
<evidence type="ECO:0000313" key="4">
    <source>
        <dbReference type="Proteomes" id="UP001285908"/>
    </source>
</evidence>
<organism evidence="3 4">
    <name type="scientific">Neurospora hispaniola</name>
    <dbReference type="NCBI Taxonomy" id="588809"/>
    <lineage>
        <taxon>Eukaryota</taxon>
        <taxon>Fungi</taxon>
        <taxon>Dikarya</taxon>
        <taxon>Ascomycota</taxon>
        <taxon>Pezizomycotina</taxon>
        <taxon>Sordariomycetes</taxon>
        <taxon>Sordariomycetidae</taxon>
        <taxon>Sordariales</taxon>
        <taxon>Sordariaceae</taxon>
        <taxon>Neurospora</taxon>
    </lineage>
</organism>
<accession>A0AAJ0MWD7</accession>
<proteinExistence type="predicted"/>
<gene>
    <name evidence="3" type="ORF">B0T23DRAFT_371880</name>
</gene>
<dbReference type="EMBL" id="JAULSX010000001">
    <property type="protein sequence ID" value="KAK3500257.1"/>
    <property type="molecule type" value="Genomic_DNA"/>
</dbReference>
<dbReference type="AlphaFoldDB" id="A0AAJ0MWD7"/>
<keyword evidence="1" id="KW-0539">Nucleus</keyword>
<dbReference type="SUPFAM" id="SSF57701">
    <property type="entry name" value="Zn2/Cys6 DNA-binding domain"/>
    <property type="match status" value="1"/>
</dbReference>
<dbReference type="Proteomes" id="UP001285908">
    <property type="component" value="Unassembled WGS sequence"/>
</dbReference>
<dbReference type="RefSeq" id="XP_062697890.1">
    <property type="nucleotide sequence ID" value="XM_062836679.1"/>
</dbReference>
<comment type="caution">
    <text evidence="3">The sequence shown here is derived from an EMBL/GenBank/DDBJ whole genome shotgun (WGS) entry which is preliminary data.</text>
</comment>
<evidence type="ECO:0000259" key="2">
    <source>
        <dbReference type="PROSITE" id="PS50048"/>
    </source>
</evidence>
<dbReference type="InterPro" id="IPR036864">
    <property type="entry name" value="Zn2-C6_fun-type_DNA-bd_sf"/>
</dbReference>
<dbReference type="GO" id="GO:0000981">
    <property type="term" value="F:DNA-binding transcription factor activity, RNA polymerase II-specific"/>
    <property type="evidence" value="ECO:0007669"/>
    <property type="project" value="InterPro"/>
</dbReference>
<dbReference type="PROSITE" id="PS50048">
    <property type="entry name" value="ZN2_CY6_FUNGAL_2"/>
    <property type="match status" value="1"/>
</dbReference>
<name>A0AAJ0MWD7_9PEZI</name>
<feature type="domain" description="Zn(2)-C6 fungal-type" evidence="2">
    <location>
        <begin position="166"/>
        <end position="198"/>
    </location>
</feature>
<keyword evidence="4" id="KW-1185">Reference proteome</keyword>
<sequence>MLLLFHLPSIQRRNTKILRPSIVTLQAYISPTCAISFPCLLYWASFNALPAEMDNQSPPSSSAATSHQPLQYGHVIEIMPIVCDQCRPLGNNNCNRQYPYCFHCDKKGQVCSYTQKVMDACRPCRFNMGLGTLQNCDRKVPRCTMCEFEGLACYSLDTDNIEYNTKCNQCRARNHKCVARQNAEPCEFCKSEKLLCTYVKARRSVPE</sequence>
<dbReference type="InterPro" id="IPR001138">
    <property type="entry name" value="Zn2Cys6_DnaBD"/>
</dbReference>
<protein>
    <recommendedName>
        <fullName evidence="2">Zn(2)-C6 fungal-type domain-containing protein</fullName>
    </recommendedName>
</protein>
<reference evidence="3 4" key="1">
    <citation type="journal article" date="2023" name="Mol. Phylogenet. Evol.">
        <title>Genome-scale phylogeny and comparative genomics of the fungal order Sordariales.</title>
        <authorList>
            <person name="Hensen N."/>
            <person name="Bonometti L."/>
            <person name="Westerberg I."/>
            <person name="Brannstrom I.O."/>
            <person name="Guillou S."/>
            <person name="Cros-Aarteil S."/>
            <person name="Calhoun S."/>
            <person name="Haridas S."/>
            <person name="Kuo A."/>
            <person name="Mondo S."/>
            <person name="Pangilinan J."/>
            <person name="Riley R."/>
            <person name="LaButti K."/>
            <person name="Andreopoulos B."/>
            <person name="Lipzen A."/>
            <person name="Chen C."/>
            <person name="Yan M."/>
            <person name="Daum C."/>
            <person name="Ng V."/>
            <person name="Clum A."/>
            <person name="Steindorff A."/>
            <person name="Ohm R.A."/>
            <person name="Martin F."/>
            <person name="Silar P."/>
            <person name="Natvig D.O."/>
            <person name="Lalanne C."/>
            <person name="Gautier V."/>
            <person name="Ament-Velasquez S.L."/>
            <person name="Kruys A."/>
            <person name="Hutchinson M.I."/>
            <person name="Powell A.J."/>
            <person name="Barry K."/>
            <person name="Miller A.N."/>
            <person name="Grigoriev I.V."/>
            <person name="Debuchy R."/>
            <person name="Gladieux P."/>
            <person name="Hiltunen Thoren M."/>
            <person name="Johannesson H."/>
        </authorList>
    </citation>
    <scope>NUCLEOTIDE SEQUENCE [LARGE SCALE GENOMIC DNA]</scope>
    <source>
        <strain evidence="3 4">FGSC 10403</strain>
    </source>
</reference>
<dbReference type="GeneID" id="87874301"/>